<feature type="binding site" evidence="11">
    <location>
        <position position="154"/>
    </location>
    <ligand>
        <name>ATP</name>
        <dbReference type="ChEBI" id="CHEBI:30616"/>
    </ligand>
</feature>
<feature type="domain" description="CCA-adding enzyme C-terminal" evidence="14">
    <location>
        <begin position="247"/>
        <end position="394"/>
    </location>
</feature>
<keyword evidence="7 11" id="KW-0692">RNA repair</keyword>
<evidence type="ECO:0000256" key="5">
    <source>
        <dbReference type="ARBA" id="ARBA00022723"/>
    </source>
</evidence>
<feature type="binding site" evidence="11">
    <location>
        <position position="40"/>
    </location>
    <ligand>
        <name>Mg(2+)</name>
        <dbReference type="ChEBI" id="CHEBI:18420"/>
    </ligand>
</feature>
<dbReference type="SUPFAM" id="SSF81891">
    <property type="entry name" value="Poly A polymerase C-terminal region-like"/>
    <property type="match status" value="1"/>
</dbReference>
<dbReference type="Gene3D" id="3.30.460.10">
    <property type="entry name" value="Beta Polymerase, domain 2"/>
    <property type="match status" value="1"/>
</dbReference>
<evidence type="ECO:0000256" key="1">
    <source>
        <dbReference type="ARBA" id="ARBA00001946"/>
    </source>
</evidence>
<dbReference type="GO" id="GO:0160016">
    <property type="term" value="F:CCACCA tRNA nucleotidyltransferase activity"/>
    <property type="evidence" value="ECO:0007669"/>
    <property type="project" value="RHEA"/>
</dbReference>
<feature type="binding site" evidence="11">
    <location>
        <position position="160"/>
    </location>
    <ligand>
        <name>CTP</name>
        <dbReference type="ChEBI" id="CHEBI:37563"/>
    </ligand>
</feature>
<dbReference type="InterPro" id="IPR050264">
    <property type="entry name" value="Bact_CCA-adding_enz_type3_sf"/>
</dbReference>
<comment type="catalytic activity">
    <reaction evidence="11">
        <text>a tRNA with a 3' CCA end + 2 CTP + ATP = a tRNA with a 3' CCACCA end + 3 diphosphate</text>
        <dbReference type="Rhea" id="RHEA:76235"/>
        <dbReference type="Rhea" id="RHEA-COMP:10468"/>
        <dbReference type="Rhea" id="RHEA-COMP:18655"/>
        <dbReference type="ChEBI" id="CHEBI:30616"/>
        <dbReference type="ChEBI" id="CHEBI:33019"/>
        <dbReference type="ChEBI" id="CHEBI:37563"/>
        <dbReference type="ChEBI" id="CHEBI:83071"/>
        <dbReference type="ChEBI" id="CHEBI:195187"/>
    </reaction>
</comment>
<dbReference type="Gene3D" id="1.10.110.30">
    <property type="match status" value="1"/>
</dbReference>
<evidence type="ECO:0000313" key="15">
    <source>
        <dbReference type="EMBL" id="PKG24106.1"/>
    </source>
</evidence>
<comment type="function">
    <text evidence="11">Catalyzes the addition and repair of the essential 3'-terminal CCA sequence in tRNAs without using a nucleic acid template. Adds these three nucleotides in the order of C, C, and A to the tRNA nucleotide-73, using CTP and ATP as substrates and producing inorganic pyrophosphate. tRNA 3'-terminal CCA addition is required both for tRNA processing and repair. Also involved in tRNA surveillance by mediating tandem CCA addition to generate a CCACCA at the 3' terminus of unstable tRNAs. While stable tRNAs receive only 3'-terminal CCA, unstable tRNAs are marked with CCACCA and rapidly degraded.</text>
</comment>
<feature type="binding site" evidence="11">
    <location>
        <position position="111"/>
    </location>
    <ligand>
        <name>CTP</name>
        <dbReference type="ChEBI" id="CHEBI:37563"/>
    </ligand>
</feature>
<dbReference type="InterPro" id="IPR043519">
    <property type="entry name" value="NT_sf"/>
</dbReference>
<dbReference type="InterPro" id="IPR032828">
    <property type="entry name" value="PolyA_RNA-bd"/>
</dbReference>
<keyword evidence="8 11" id="KW-0067">ATP-binding</keyword>
<keyword evidence="16" id="KW-1185">Reference proteome</keyword>
<dbReference type="RefSeq" id="WP_101176768.1">
    <property type="nucleotide sequence ID" value="NZ_PISE01000016.1"/>
</dbReference>
<sequence length="400" mass="46086">MIAVFRDAAPILKKIEYAGFEAYFVGGSVRDYLLGKKINDIDIATSATPEEVKGIFGQTIDIGIQHGTVMVIVDGKSYEITTFRTESSYVDFRRPSEVTFIRELREDLQRRDFTMNAMAMDKHGTIIDYFSGRDALKQKKIETVGNANERFNEDALRMMRAIRFVSTLGFSLEEKTYDSIVQNRLLLAKIAIERITQEFEKLLTGKYSKKSLQLIAETNLHEYLPMLKEKKQAILQVSKMEIDYLTIDEMWSLLLWKMDITANKEIDVFLRKWKLPVKKIKKIQKVVAALLGKQKNKWTCVDLYKITLEIVCSAEKLSMLIWEGKSIKDTDYIKAAFEKLPIQDKTELAIHGKDLLNWSSKPSGAWIKEAIEAVEYAVVEQKVKNDKQAIKEWLESCHLI</sequence>
<feature type="binding site" evidence="11">
    <location>
        <position position="163"/>
    </location>
    <ligand>
        <name>CTP</name>
        <dbReference type="ChEBI" id="CHEBI:37563"/>
    </ligand>
</feature>
<dbReference type="InterPro" id="IPR032810">
    <property type="entry name" value="CCA-adding_enz_C"/>
</dbReference>
<dbReference type="GO" id="GO:0005524">
    <property type="term" value="F:ATP binding"/>
    <property type="evidence" value="ECO:0007669"/>
    <property type="project" value="UniProtKB-UniRule"/>
</dbReference>
<dbReference type="Gene3D" id="1.20.58.560">
    <property type="match status" value="1"/>
</dbReference>
<comment type="cofactor">
    <cofactor evidence="1 11">
        <name>Mg(2+)</name>
        <dbReference type="ChEBI" id="CHEBI:18420"/>
    </cofactor>
</comment>
<evidence type="ECO:0000259" key="13">
    <source>
        <dbReference type="Pfam" id="PF12627"/>
    </source>
</evidence>
<keyword evidence="5 11" id="KW-0479">Metal-binding</keyword>
<evidence type="ECO:0000256" key="6">
    <source>
        <dbReference type="ARBA" id="ARBA00022741"/>
    </source>
</evidence>
<comment type="similarity">
    <text evidence="11">Belongs to the tRNA nucleotidyltransferase/poly(A) polymerase family. Bacterial CCA-adding enzyme type 3 subfamily.</text>
</comment>
<dbReference type="GO" id="GO:0042245">
    <property type="term" value="P:RNA repair"/>
    <property type="evidence" value="ECO:0007669"/>
    <property type="project" value="UniProtKB-KW"/>
</dbReference>
<feature type="binding site" evidence="11">
    <location>
        <position position="27"/>
    </location>
    <ligand>
        <name>CTP</name>
        <dbReference type="ChEBI" id="CHEBI:37563"/>
    </ligand>
</feature>
<dbReference type="OrthoDB" id="9805698at2"/>
<accession>A0A2N0Z3P4</accession>
<feature type="binding site" evidence="11">
    <location>
        <position position="163"/>
    </location>
    <ligand>
        <name>ATP</name>
        <dbReference type="ChEBI" id="CHEBI:30616"/>
    </ligand>
</feature>
<keyword evidence="2 11" id="KW-0808">Transferase</keyword>
<evidence type="ECO:0000256" key="11">
    <source>
        <dbReference type="HAMAP-Rule" id="MF_01263"/>
    </source>
</evidence>
<dbReference type="PANTHER" id="PTHR46173:SF1">
    <property type="entry name" value="CCA TRNA NUCLEOTIDYLTRANSFERASE 1, MITOCHONDRIAL"/>
    <property type="match status" value="1"/>
</dbReference>
<proteinExistence type="inferred from homology"/>
<feature type="domain" description="Poly A polymerase head" evidence="12">
    <location>
        <begin position="22"/>
        <end position="141"/>
    </location>
</feature>
<dbReference type="Pfam" id="PF01743">
    <property type="entry name" value="PolyA_pol"/>
    <property type="match status" value="1"/>
</dbReference>
<feature type="binding site" evidence="11">
    <location>
        <position position="42"/>
    </location>
    <ligand>
        <name>Mg(2+)</name>
        <dbReference type="ChEBI" id="CHEBI:18420"/>
    </ligand>
</feature>
<reference evidence="15 16" key="1">
    <citation type="journal article" date="2003" name="Int. J. Syst. Evol. Microbiol.">
        <title>Bacillus nealsonii sp. nov., isolated from a spacecraft-assembly facility, whose spores are gamma-radiation resistant.</title>
        <authorList>
            <person name="Venkateswaran K."/>
            <person name="Kempf M."/>
            <person name="Chen F."/>
            <person name="Satomi M."/>
            <person name="Nicholson W."/>
            <person name="Kern R."/>
        </authorList>
    </citation>
    <scope>NUCLEOTIDE SEQUENCE [LARGE SCALE GENOMIC DNA]</scope>
    <source>
        <strain evidence="15 16">FO-92</strain>
    </source>
</reference>
<evidence type="ECO:0000256" key="10">
    <source>
        <dbReference type="ARBA" id="ARBA00022884"/>
    </source>
</evidence>
<evidence type="ECO:0000256" key="3">
    <source>
        <dbReference type="ARBA" id="ARBA00022694"/>
    </source>
</evidence>
<dbReference type="HAMAP" id="MF_01263">
    <property type="entry name" value="CCA_bact_type3"/>
    <property type="match status" value="1"/>
</dbReference>
<feature type="binding site" evidence="11">
    <location>
        <position position="157"/>
    </location>
    <ligand>
        <name>ATP</name>
        <dbReference type="ChEBI" id="CHEBI:30616"/>
    </ligand>
</feature>
<protein>
    <recommendedName>
        <fullName evidence="11">CCA-adding enzyme</fullName>
        <ecNumber evidence="11">2.7.7.72</ecNumber>
    </recommendedName>
    <alternativeName>
        <fullName evidence="11">CCA tRNA nucleotidyltransferase</fullName>
    </alternativeName>
    <alternativeName>
        <fullName evidence="11">tRNA CCA-pyrophosphorylase</fullName>
    </alternativeName>
    <alternativeName>
        <fullName evidence="11">tRNA adenylyl-/cytidylyl- transferase</fullName>
    </alternativeName>
    <alternativeName>
        <fullName evidence="11">tRNA nucleotidyltransferase</fullName>
    </alternativeName>
    <alternativeName>
        <fullName evidence="11">tRNA-NT</fullName>
    </alternativeName>
</protein>
<gene>
    <name evidence="11" type="primary">cca</name>
    <name evidence="15" type="ORF">CWS01_08535</name>
</gene>
<name>A0A2N0Z3P4_9BACI</name>
<keyword evidence="10 11" id="KW-0694">RNA-binding</keyword>
<evidence type="ECO:0000313" key="16">
    <source>
        <dbReference type="Proteomes" id="UP000233375"/>
    </source>
</evidence>
<comment type="miscellaneous">
    <text evidence="11">A single active site specifically recognizes both ATP and CTP and is responsible for their addition.</text>
</comment>
<organism evidence="15 16">
    <name type="scientific">Niallia nealsonii</name>
    <dbReference type="NCBI Taxonomy" id="115979"/>
    <lineage>
        <taxon>Bacteria</taxon>
        <taxon>Bacillati</taxon>
        <taxon>Bacillota</taxon>
        <taxon>Bacilli</taxon>
        <taxon>Bacillales</taxon>
        <taxon>Bacillaceae</taxon>
        <taxon>Niallia</taxon>
    </lineage>
</organism>
<dbReference type="GO" id="GO:0000287">
    <property type="term" value="F:magnesium ion binding"/>
    <property type="evidence" value="ECO:0007669"/>
    <property type="project" value="UniProtKB-UniRule"/>
</dbReference>
<comment type="catalytic activity">
    <reaction evidence="11">
        <text>a tRNA precursor + 2 CTP + ATP = a tRNA with a 3' CCA end + 3 diphosphate</text>
        <dbReference type="Rhea" id="RHEA:14433"/>
        <dbReference type="Rhea" id="RHEA-COMP:10465"/>
        <dbReference type="Rhea" id="RHEA-COMP:10468"/>
        <dbReference type="ChEBI" id="CHEBI:30616"/>
        <dbReference type="ChEBI" id="CHEBI:33019"/>
        <dbReference type="ChEBI" id="CHEBI:37563"/>
        <dbReference type="ChEBI" id="CHEBI:74896"/>
        <dbReference type="ChEBI" id="CHEBI:83071"/>
        <dbReference type="EC" id="2.7.7.72"/>
    </reaction>
</comment>
<dbReference type="Proteomes" id="UP000233375">
    <property type="component" value="Unassembled WGS sequence"/>
</dbReference>
<dbReference type="SUPFAM" id="SSF81301">
    <property type="entry name" value="Nucleotidyltransferase"/>
    <property type="match status" value="1"/>
</dbReference>
<evidence type="ECO:0000256" key="9">
    <source>
        <dbReference type="ARBA" id="ARBA00022842"/>
    </source>
</evidence>
<dbReference type="PANTHER" id="PTHR46173">
    <property type="entry name" value="CCA TRNA NUCLEOTIDYLTRANSFERASE 1, MITOCHONDRIAL"/>
    <property type="match status" value="1"/>
</dbReference>
<keyword evidence="3 11" id="KW-0819">tRNA processing</keyword>
<feature type="binding site" evidence="11">
    <location>
        <position position="30"/>
    </location>
    <ligand>
        <name>CTP</name>
        <dbReference type="ChEBI" id="CHEBI:37563"/>
    </ligand>
</feature>
<evidence type="ECO:0000256" key="7">
    <source>
        <dbReference type="ARBA" id="ARBA00022800"/>
    </source>
</evidence>
<evidence type="ECO:0000256" key="8">
    <source>
        <dbReference type="ARBA" id="ARBA00022840"/>
    </source>
</evidence>
<dbReference type="Gene3D" id="1.10.246.80">
    <property type="match status" value="1"/>
</dbReference>
<comment type="caution">
    <text evidence="15">The sequence shown here is derived from an EMBL/GenBank/DDBJ whole genome shotgun (WGS) entry which is preliminary data.</text>
</comment>
<dbReference type="Pfam" id="PF12627">
    <property type="entry name" value="PolyA_pol_RNAbd"/>
    <property type="match status" value="1"/>
</dbReference>
<evidence type="ECO:0000259" key="14">
    <source>
        <dbReference type="Pfam" id="PF13735"/>
    </source>
</evidence>
<feature type="domain" description="tRNA nucleotidyltransferase/poly(A) polymerase RNA and SrmB- binding" evidence="13">
    <location>
        <begin position="169"/>
        <end position="229"/>
    </location>
</feature>
<keyword evidence="4 11" id="KW-0548">Nucleotidyltransferase</keyword>
<keyword evidence="6 11" id="KW-0547">Nucleotide-binding</keyword>
<evidence type="ECO:0000256" key="4">
    <source>
        <dbReference type="ARBA" id="ARBA00022695"/>
    </source>
</evidence>
<dbReference type="GO" id="GO:0000049">
    <property type="term" value="F:tRNA binding"/>
    <property type="evidence" value="ECO:0007669"/>
    <property type="project" value="UniProtKB-UniRule"/>
</dbReference>
<feature type="binding site" evidence="11">
    <location>
        <position position="160"/>
    </location>
    <ligand>
        <name>ATP</name>
        <dbReference type="ChEBI" id="CHEBI:30616"/>
    </ligand>
</feature>
<dbReference type="InterPro" id="IPR023068">
    <property type="entry name" value="CCA-adding_enz_firmicutes"/>
</dbReference>
<feature type="binding site" evidence="11">
    <location>
        <position position="30"/>
    </location>
    <ligand>
        <name>ATP</name>
        <dbReference type="ChEBI" id="CHEBI:30616"/>
    </ligand>
</feature>
<dbReference type="NCBIfam" id="NF009814">
    <property type="entry name" value="PRK13299.1"/>
    <property type="match status" value="1"/>
</dbReference>
<dbReference type="GO" id="GO:0004810">
    <property type="term" value="F:CCA tRNA nucleotidyltransferase activity"/>
    <property type="evidence" value="ECO:0007669"/>
    <property type="project" value="UniProtKB-UniRule"/>
</dbReference>
<keyword evidence="9 11" id="KW-0460">Magnesium</keyword>
<dbReference type="CDD" id="cd05398">
    <property type="entry name" value="NT_ClassII-CCAase"/>
    <property type="match status" value="1"/>
</dbReference>
<dbReference type="AlphaFoldDB" id="A0A2N0Z3P4"/>
<feature type="binding site" evidence="11">
    <location>
        <position position="27"/>
    </location>
    <ligand>
        <name>ATP</name>
        <dbReference type="ChEBI" id="CHEBI:30616"/>
    </ligand>
</feature>
<dbReference type="GO" id="GO:0001680">
    <property type="term" value="P:tRNA 3'-terminal CCA addition"/>
    <property type="evidence" value="ECO:0007669"/>
    <property type="project" value="UniProtKB-UniRule"/>
</dbReference>
<evidence type="ECO:0000259" key="12">
    <source>
        <dbReference type="Pfam" id="PF01743"/>
    </source>
</evidence>
<comment type="subunit">
    <text evidence="11">Homodimer.</text>
</comment>
<dbReference type="EMBL" id="PISE01000016">
    <property type="protein sequence ID" value="PKG24106.1"/>
    <property type="molecule type" value="Genomic_DNA"/>
</dbReference>
<dbReference type="EC" id="2.7.7.72" evidence="11"/>
<feature type="binding site" evidence="11">
    <location>
        <position position="157"/>
    </location>
    <ligand>
        <name>CTP</name>
        <dbReference type="ChEBI" id="CHEBI:37563"/>
    </ligand>
</feature>
<dbReference type="InterPro" id="IPR002646">
    <property type="entry name" value="PolA_pol_head_dom"/>
</dbReference>
<evidence type="ECO:0000256" key="2">
    <source>
        <dbReference type="ARBA" id="ARBA00022679"/>
    </source>
</evidence>
<feature type="binding site" evidence="11">
    <location>
        <position position="154"/>
    </location>
    <ligand>
        <name>CTP</name>
        <dbReference type="ChEBI" id="CHEBI:37563"/>
    </ligand>
</feature>
<feature type="binding site" evidence="11">
    <location>
        <position position="111"/>
    </location>
    <ligand>
        <name>ATP</name>
        <dbReference type="ChEBI" id="CHEBI:30616"/>
    </ligand>
</feature>
<dbReference type="Pfam" id="PF13735">
    <property type="entry name" value="tRNA_NucTran2_2"/>
    <property type="match status" value="1"/>
</dbReference>